<feature type="chain" id="PRO_5043472969" evidence="1">
    <location>
        <begin position="21"/>
        <end position="521"/>
    </location>
</feature>
<comment type="caution">
    <text evidence="2">The sequence shown here is derived from an EMBL/GenBank/DDBJ whole genome shotgun (WGS) entry which is preliminary data.</text>
</comment>
<reference evidence="2 3" key="1">
    <citation type="submission" date="2021-12" db="EMBL/GenBank/DDBJ databases">
        <title>High titer production of polyol ester of fatty acids by Rhodotorula paludigena BS15 towards product separation-free biomass refinery.</title>
        <authorList>
            <person name="Mano J."/>
            <person name="Ono H."/>
            <person name="Tanaka T."/>
            <person name="Naito K."/>
            <person name="Sushida H."/>
            <person name="Ike M."/>
            <person name="Tokuyasu K."/>
            <person name="Kitaoka M."/>
        </authorList>
    </citation>
    <scope>NUCLEOTIDE SEQUENCE [LARGE SCALE GENOMIC DNA]</scope>
    <source>
        <strain evidence="2 3">BS15</strain>
    </source>
</reference>
<proteinExistence type="predicted"/>
<keyword evidence="3" id="KW-1185">Reference proteome</keyword>
<gene>
    <name evidence="2" type="ORF">Rhopal_000929-T1</name>
</gene>
<dbReference type="Proteomes" id="UP001342314">
    <property type="component" value="Unassembled WGS sequence"/>
</dbReference>
<accession>A0AAV5GDM4</accession>
<dbReference type="AlphaFoldDB" id="A0AAV5GDM4"/>
<evidence type="ECO:0000256" key="1">
    <source>
        <dbReference type="SAM" id="SignalP"/>
    </source>
</evidence>
<evidence type="ECO:0000313" key="3">
    <source>
        <dbReference type="Proteomes" id="UP001342314"/>
    </source>
</evidence>
<dbReference type="EMBL" id="BQKY01000002">
    <property type="protein sequence ID" value="GJN87974.1"/>
    <property type="molecule type" value="Genomic_DNA"/>
</dbReference>
<evidence type="ECO:0000313" key="2">
    <source>
        <dbReference type="EMBL" id="GJN87974.1"/>
    </source>
</evidence>
<protein>
    <submittedName>
        <fullName evidence="2">Uncharacterized protein</fullName>
    </submittedName>
</protein>
<keyword evidence="1" id="KW-0732">Signal</keyword>
<organism evidence="2 3">
    <name type="scientific">Rhodotorula paludigena</name>
    <dbReference type="NCBI Taxonomy" id="86838"/>
    <lineage>
        <taxon>Eukaryota</taxon>
        <taxon>Fungi</taxon>
        <taxon>Dikarya</taxon>
        <taxon>Basidiomycota</taxon>
        <taxon>Pucciniomycotina</taxon>
        <taxon>Microbotryomycetes</taxon>
        <taxon>Sporidiobolales</taxon>
        <taxon>Sporidiobolaceae</taxon>
        <taxon>Rhodotorula</taxon>
    </lineage>
</organism>
<name>A0AAV5GDM4_9BASI</name>
<feature type="signal peptide" evidence="1">
    <location>
        <begin position="1"/>
        <end position="20"/>
    </location>
</feature>
<sequence>MAPSLLAPFFLPITLVKGYARLCMASISLAIEATKLVDAALTPYIVKSDKKHHKASVQAHQVFSSRPAVKDVSLVHVSSTFSTSSASSTHAMYSASVSLSTTVAAKNVSEPAVLPVMASLATSPLDFDSNNAYGTATPVSPTLSLQSTSSTSSSTFITSSKSKAGLLVSLSPCKAPRLLPSSASRTKTIALEHALTAAVAEGRFIDGELYYAAKEHVLARIEVEEPHERRTEVARTFTPVYPAGSFEAAEELRARNIRLTERIHSLLDDYLDSRTSNPNRKPKEQTTPRLVGTVVDHTVYSTPLVNLSSIRRSLGRQSKRIARRPGFHLSSPIRREVLEWAAVETAHNCDSIICVDSSIDDVDASFDDSEIDELEKVNVNEEGVQAVDWRALQLPSTLAVLFEAVEDRAIPERPSSPIPWLHEDSDLLTEEDDLSSAELAPATPGERDWCAEADDEDDEEYFRNAPVFPSSPAQVAGTALEIDEHLTLSPFIEAVTTKTLDWSTESFNDDDEYFRNPPMFH</sequence>